<sequence length="53" mass="6187">WNILASTGILHDGKSHKPDFPTLRRRKRDPVPLIVRLQGKNRWPSRERSVSDV</sequence>
<organism evidence="1 2">
    <name type="scientific">Caligus rogercresseyi</name>
    <name type="common">Sea louse</name>
    <dbReference type="NCBI Taxonomy" id="217165"/>
    <lineage>
        <taxon>Eukaryota</taxon>
        <taxon>Metazoa</taxon>
        <taxon>Ecdysozoa</taxon>
        <taxon>Arthropoda</taxon>
        <taxon>Crustacea</taxon>
        <taxon>Multicrustacea</taxon>
        <taxon>Hexanauplia</taxon>
        <taxon>Copepoda</taxon>
        <taxon>Siphonostomatoida</taxon>
        <taxon>Caligidae</taxon>
        <taxon>Caligus</taxon>
    </lineage>
</organism>
<dbReference type="EMBL" id="CP045903">
    <property type="protein sequence ID" value="QQP39131.1"/>
    <property type="molecule type" value="Genomic_DNA"/>
</dbReference>
<accession>A0A7T8JYR4</accession>
<evidence type="ECO:0000313" key="1">
    <source>
        <dbReference type="EMBL" id="QQP39131.1"/>
    </source>
</evidence>
<gene>
    <name evidence="1" type="ORF">FKW44_019920</name>
</gene>
<reference evidence="2" key="1">
    <citation type="submission" date="2021-01" db="EMBL/GenBank/DDBJ databases">
        <title>Caligus Genome Assembly.</title>
        <authorList>
            <person name="Gallardo-Escarate C."/>
        </authorList>
    </citation>
    <scope>NUCLEOTIDE SEQUENCE [LARGE SCALE GENOMIC DNA]</scope>
</reference>
<feature type="non-terminal residue" evidence="1">
    <location>
        <position position="1"/>
    </location>
</feature>
<name>A0A7T8JYR4_CALRO</name>
<protein>
    <submittedName>
        <fullName evidence="1">Uncharacterized protein</fullName>
    </submittedName>
</protein>
<proteinExistence type="predicted"/>
<evidence type="ECO:0000313" key="2">
    <source>
        <dbReference type="Proteomes" id="UP000595437"/>
    </source>
</evidence>
<dbReference type="Proteomes" id="UP000595437">
    <property type="component" value="Chromosome 14"/>
</dbReference>
<dbReference type="AlphaFoldDB" id="A0A7T8JYR4"/>
<keyword evidence="2" id="KW-1185">Reference proteome</keyword>